<protein>
    <recommendedName>
        <fullName evidence="5">OB-fold protein</fullName>
    </recommendedName>
</protein>
<evidence type="ECO:0008006" key="5">
    <source>
        <dbReference type="Google" id="ProtNLM"/>
    </source>
</evidence>
<evidence type="ECO:0000259" key="1">
    <source>
        <dbReference type="Pfam" id="PF01796"/>
    </source>
</evidence>
<dbReference type="Gene3D" id="6.10.30.10">
    <property type="match status" value="1"/>
</dbReference>
<dbReference type="Proteomes" id="UP000295341">
    <property type="component" value="Unassembled WGS sequence"/>
</dbReference>
<accession>A0A4S3K096</accession>
<dbReference type="InterPro" id="IPR052513">
    <property type="entry name" value="Thioester_dehydratase-like"/>
</dbReference>
<name>A0A4S3K096_9GAMM</name>
<dbReference type="SUPFAM" id="SSF50249">
    <property type="entry name" value="Nucleic acid-binding proteins"/>
    <property type="match status" value="1"/>
</dbReference>
<dbReference type="Pfam" id="PF01796">
    <property type="entry name" value="OB_ChsH2_C"/>
    <property type="match status" value="1"/>
</dbReference>
<keyword evidence="4" id="KW-1185">Reference proteome</keyword>
<dbReference type="Pfam" id="PF12172">
    <property type="entry name" value="zf-ChsH2"/>
    <property type="match status" value="1"/>
</dbReference>
<proteinExistence type="predicted"/>
<gene>
    <name evidence="3" type="ORF">DFR24_1486</name>
</gene>
<dbReference type="OrthoDB" id="3182121at2"/>
<evidence type="ECO:0000313" key="4">
    <source>
        <dbReference type="Proteomes" id="UP000295341"/>
    </source>
</evidence>
<dbReference type="RefSeq" id="WP_133880626.1">
    <property type="nucleotide sequence ID" value="NZ_MWIN01000026.1"/>
</dbReference>
<dbReference type="PANTHER" id="PTHR34075">
    <property type="entry name" value="BLR3430 PROTEIN"/>
    <property type="match status" value="1"/>
</dbReference>
<reference evidence="3 4" key="1">
    <citation type="submission" date="2019-03" db="EMBL/GenBank/DDBJ databases">
        <title>Genomic Encyclopedia of Type Strains, Phase IV (KMG-IV): sequencing the most valuable type-strain genomes for metagenomic binning, comparative biology and taxonomic classification.</title>
        <authorList>
            <person name="Goeker M."/>
        </authorList>
    </citation>
    <scope>NUCLEOTIDE SEQUENCE [LARGE SCALE GENOMIC DNA]</scope>
    <source>
        <strain evidence="3 4">DSM 26377</strain>
    </source>
</reference>
<dbReference type="InterPro" id="IPR022002">
    <property type="entry name" value="ChsH2_Znr"/>
</dbReference>
<sequence length="147" mass="16739">MTQTPDAPTPPPKPTRIAPIIQHDAKFFWDASDKEEFLGEKCGDCQQFRFPPRPMCPHCHSLKREEVKLSGYGTVHGWTIPRHPPPFGFKEAPIVIIVELQEGTRMVSNLVGVAYEDVKQDMEVEVFFEPTMGNHKVPVFRPRSKKA</sequence>
<comment type="caution">
    <text evidence="3">The sequence shown here is derived from an EMBL/GenBank/DDBJ whole genome shotgun (WGS) entry which is preliminary data.</text>
</comment>
<dbReference type="AlphaFoldDB" id="A0A4S3K096"/>
<evidence type="ECO:0000313" key="3">
    <source>
        <dbReference type="EMBL" id="TDU32098.1"/>
    </source>
</evidence>
<dbReference type="PANTHER" id="PTHR34075:SF5">
    <property type="entry name" value="BLR3430 PROTEIN"/>
    <property type="match status" value="1"/>
</dbReference>
<dbReference type="InterPro" id="IPR002878">
    <property type="entry name" value="ChsH2_C"/>
</dbReference>
<organism evidence="3 4">
    <name type="scientific">Panacagrimonas perspica</name>
    <dbReference type="NCBI Taxonomy" id="381431"/>
    <lineage>
        <taxon>Bacteria</taxon>
        <taxon>Pseudomonadati</taxon>
        <taxon>Pseudomonadota</taxon>
        <taxon>Gammaproteobacteria</taxon>
        <taxon>Nevskiales</taxon>
        <taxon>Nevskiaceae</taxon>
        <taxon>Panacagrimonas</taxon>
    </lineage>
</organism>
<feature type="domain" description="ChsH2 rubredoxin-like zinc ribbon" evidence="2">
    <location>
        <begin position="29"/>
        <end position="61"/>
    </location>
</feature>
<evidence type="ECO:0000259" key="2">
    <source>
        <dbReference type="Pfam" id="PF12172"/>
    </source>
</evidence>
<dbReference type="EMBL" id="SOBT01000008">
    <property type="protein sequence ID" value="TDU32098.1"/>
    <property type="molecule type" value="Genomic_DNA"/>
</dbReference>
<feature type="domain" description="ChsH2 C-terminal OB-fold" evidence="1">
    <location>
        <begin position="66"/>
        <end position="128"/>
    </location>
</feature>
<dbReference type="InterPro" id="IPR012340">
    <property type="entry name" value="NA-bd_OB-fold"/>
</dbReference>